<proteinExistence type="predicted"/>
<dbReference type="STRING" id="42156.A0A3P7K3L9"/>
<dbReference type="EMBL" id="UYRX01002601">
    <property type="protein sequence ID" value="VDM93356.1"/>
    <property type="molecule type" value="Genomic_DNA"/>
</dbReference>
<gene>
    <name evidence="2" type="ORF">NLS_LOCUS10147</name>
</gene>
<evidence type="ECO:0000313" key="2">
    <source>
        <dbReference type="EMBL" id="VDM93356.1"/>
    </source>
</evidence>
<feature type="compositionally biased region" description="Polar residues" evidence="1">
    <location>
        <begin position="1"/>
        <end position="20"/>
    </location>
</feature>
<feature type="non-terminal residue" evidence="2">
    <location>
        <position position="327"/>
    </location>
</feature>
<accession>A0A3P7K3L9</accession>
<dbReference type="Proteomes" id="UP000277928">
    <property type="component" value="Unassembled WGS sequence"/>
</dbReference>
<feature type="compositionally biased region" description="Acidic residues" evidence="1">
    <location>
        <begin position="178"/>
        <end position="190"/>
    </location>
</feature>
<evidence type="ECO:0000313" key="3">
    <source>
        <dbReference type="Proteomes" id="UP000277928"/>
    </source>
</evidence>
<keyword evidence="3" id="KW-1185">Reference proteome</keyword>
<reference evidence="2 3" key="1">
    <citation type="submission" date="2018-08" db="EMBL/GenBank/DDBJ databases">
        <authorList>
            <person name="Laetsch R D."/>
            <person name="Stevens L."/>
            <person name="Kumar S."/>
            <person name="Blaxter L. M."/>
        </authorList>
    </citation>
    <scope>NUCLEOTIDE SEQUENCE [LARGE SCALE GENOMIC DNA]</scope>
</reference>
<organism evidence="2 3">
    <name type="scientific">Litomosoides sigmodontis</name>
    <name type="common">Filarial nematode worm</name>
    <dbReference type="NCBI Taxonomy" id="42156"/>
    <lineage>
        <taxon>Eukaryota</taxon>
        <taxon>Metazoa</taxon>
        <taxon>Ecdysozoa</taxon>
        <taxon>Nematoda</taxon>
        <taxon>Chromadorea</taxon>
        <taxon>Rhabditida</taxon>
        <taxon>Spirurina</taxon>
        <taxon>Spiruromorpha</taxon>
        <taxon>Filarioidea</taxon>
        <taxon>Onchocercidae</taxon>
        <taxon>Litomosoides</taxon>
    </lineage>
</organism>
<dbReference type="AlphaFoldDB" id="A0A3P7K3L9"/>
<feature type="region of interest" description="Disordered" evidence="1">
    <location>
        <begin position="165"/>
        <end position="193"/>
    </location>
</feature>
<feature type="region of interest" description="Disordered" evidence="1">
    <location>
        <begin position="1"/>
        <end position="23"/>
    </location>
</feature>
<sequence>MHNHGVQRNQRTPGESTSRTVGYARRFLTRERDQSRNEALFGVPPGFRRLENTEVPNATEVTLAGVAACSTGSHNANEANLSNSDAVNAASSNIDVNAIVDINYGECSARNSSQEALVESIEELEKQMERSNNTESKRSLKYCTLFTALAKRSCLPVLKIERTEPTNNDESKQADALSFDDDDYQSDDEIPPPNLVMRIGRSLRCTYKHRNQSIAKQQSNDVAVDYTDWWSSRFSEHLRIESGTRMNRTNIDSVSETLDTSLTISDRSVVSRGEVALNRAIEALRRLDSRHSSRLPVAHDIVTQTNSPVYLNGSIIPPPGMGLHNSQ</sequence>
<name>A0A3P7K3L9_LITSI</name>
<protein>
    <submittedName>
        <fullName evidence="2">Uncharacterized protein</fullName>
    </submittedName>
</protein>
<evidence type="ECO:0000256" key="1">
    <source>
        <dbReference type="SAM" id="MobiDB-lite"/>
    </source>
</evidence>